<dbReference type="EC" id="2.1.1.192" evidence="13"/>
<evidence type="ECO:0000256" key="5">
    <source>
        <dbReference type="ARBA" id="ARBA00022603"/>
    </source>
</evidence>
<feature type="active site" description="S-methylcysteine intermediate" evidence="13">
    <location>
        <position position="331"/>
    </location>
</feature>
<dbReference type="HAMAP" id="MF_01849">
    <property type="entry name" value="RNA_methyltr_RlmN"/>
    <property type="match status" value="1"/>
</dbReference>
<comment type="cofactor">
    <cofactor evidence="13">
        <name>[4Fe-4S] cluster</name>
        <dbReference type="ChEBI" id="CHEBI:49883"/>
    </cofactor>
    <text evidence="13">Binds 1 [4Fe-4S] cluster. The cluster is coordinated with 3 cysteines and an exchangeable S-adenosyl-L-methionine.</text>
</comment>
<dbReference type="NCBIfam" id="TIGR00048">
    <property type="entry name" value="rRNA_mod_RlmN"/>
    <property type="match status" value="1"/>
</dbReference>
<keyword evidence="4 13" id="KW-0698">rRNA processing</keyword>
<keyword evidence="12 13" id="KW-1015">Disulfide bond</keyword>
<dbReference type="SUPFAM" id="SSF102114">
    <property type="entry name" value="Radical SAM enzymes"/>
    <property type="match status" value="1"/>
</dbReference>
<accession>A0A2S6G167</accession>
<dbReference type="Pfam" id="PF04055">
    <property type="entry name" value="Radical_SAM"/>
    <property type="match status" value="1"/>
</dbReference>
<evidence type="ECO:0000313" key="16">
    <source>
        <dbReference type="Proteomes" id="UP000239863"/>
    </source>
</evidence>
<dbReference type="SFLD" id="SFLDS00029">
    <property type="entry name" value="Radical_SAM"/>
    <property type="match status" value="1"/>
</dbReference>
<dbReference type="EMBL" id="PTIS01000001">
    <property type="protein sequence ID" value="PPK49672.1"/>
    <property type="molecule type" value="Genomic_DNA"/>
</dbReference>
<keyword evidence="5 13" id="KW-0489">Methyltransferase</keyword>
<dbReference type="PROSITE" id="PS51918">
    <property type="entry name" value="RADICAL_SAM"/>
    <property type="match status" value="1"/>
</dbReference>
<dbReference type="PIRSF" id="PIRSF006004">
    <property type="entry name" value="CHP00048"/>
    <property type="match status" value="1"/>
</dbReference>
<name>A0A2S6G167_9CLOT</name>
<dbReference type="Gene3D" id="1.10.150.530">
    <property type="match status" value="1"/>
</dbReference>
<dbReference type="PANTHER" id="PTHR30544:SF5">
    <property type="entry name" value="RADICAL SAM CORE DOMAIN-CONTAINING PROTEIN"/>
    <property type="match status" value="1"/>
</dbReference>
<dbReference type="Pfam" id="PF21016">
    <property type="entry name" value="RlmN_N"/>
    <property type="match status" value="1"/>
</dbReference>
<dbReference type="FunFam" id="3.20.20.70:FF:000014">
    <property type="entry name" value="Probable dual-specificity RNA methyltransferase RlmN"/>
    <property type="match status" value="1"/>
</dbReference>
<evidence type="ECO:0000256" key="7">
    <source>
        <dbReference type="ARBA" id="ARBA00022691"/>
    </source>
</evidence>
<feature type="binding site" evidence="13">
    <location>
        <begin position="157"/>
        <end position="158"/>
    </location>
    <ligand>
        <name>S-adenosyl-L-methionine</name>
        <dbReference type="ChEBI" id="CHEBI:59789"/>
    </ligand>
</feature>
<dbReference type="InterPro" id="IPR048641">
    <property type="entry name" value="RlmN_N"/>
</dbReference>
<dbReference type="GeneID" id="75091420"/>
<dbReference type="GO" id="GO:0005737">
    <property type="term" value="C:cytoplasm"/>
    <property type="evidence" value="ECO:0007669"/>
    <property type="project" value="UniProtKB-SubCell"/>
</dbReference>
<evidence type="ECO:0000256" key="2">
    <source>
        <dbReference type="ARBA" id="ARBA00022485"/>
    </source>
</evidence>
<dbReference type="GO" id="GO:0051539">
    <property type="term" value="F:4 iron, 4 sulfur cluster binding"/>
    <property type="evidence" value="ECO:0007669"/>
    <property type="project" value="UniProtKB-UniRule"/>
</dbReference>
<evidence type="ECO:0000256" key="8">
    <source>
        <dbReference type="ARBA" id="ARBA00022694"/>
    </source>
</evidence>
<dbReference type="Proteomes" id="UP000239863">
    <property type="component" value="Unassembled WGS sequence"/>
</dbReference>
<evidence type="ECO:0000256" key="9">
    <source>
        <dbReference type="ARBA" id="ARBA00022723"/>
    </source>
</evidence>
<dbReference type="InterPro" id="IPR027492">
    <property type="entry name" value="RNA_MTrfase_RlmN"/>
</dbReference>
<dbReference type="OrthoDB" id="9793973at2"/>
<dbReference type="InterPro" id="IPR007197">
    <property type="entry name" value="rSAM"/>
</dbReference>
<feature type="binding site" evidence="13">
    <location>
        <position position="114"/>
    </location>
    <ligand>
        <name>[4Fe-4S] cluster</name>
        <dbReference type="ChEBI" id="CHEBI:49883"/>
        <note>4Fe-4S-S-AdoMet</note>
    </ligand>
</feature>
<keyword evidence="2 13" id="KW-0004">4Fe-4S</keyword>
<evidence type="ECO:0000256" key="4">
    <source>
        <dbReference type="ARBA" id="ARBA00022552"/>
    </source>
</evidence>
<proteinExistence type="inferred from homology"/>
<dbReference type="GO" id="GO:0000049">
    <property type="term" value="F:tRNA binding"/>
    <property type="evidence" value="ECO:0007669"/>
    <property type="project" value="UniProtKB-UniRule"/>
</dbReference>
<dbReference type="InterPro" id="IPR004383">
    <property type="entry name" value="rRNA_lsu_MTrfase_RlmN/Cfr"/>
</dbReference>
<sequence>MKNILDLSLEELKIWMKENKESEFRAKQVMDWIYKGIFEFNLMSNLSKPLREKLKSHFLIYIPLVVNSFQSKKDNTKKLLLALEDNNLIECVIMDYKYGKSICISTQVGCRMGCKFCASTVDGVIRSLSAGEMISQILAAEKLNGDRISNVVLMGSGEPFDNYDNVIKFLKIVNAEYGLNIGQRHITLSTCGIVPKINEMAKENMQITLAISLHASNDEDRKKIMPIANKYSIEEIINACKDYIDKTGRRITFEYALVNEINDSKENAIELSNLLKGILCHVNLIPVNEIKEKVYVKSSEENIKKFADVLNKRGIDTTVRREMGSDIDAACGQLRRSHIEKTQISKKGC</sequence>
<feature type="binding site" evidence="13">
    <location>
        <begin position="212"/>
        <end position="214"/>
    </location>
    <ligand>
        <name>S-adenosyl-L-methionine</name>
        <dbReference type="ChEBI" id="CHEBI:59789"/>
    </ligand>
</feature>
<evidence type="ECO:0000256" key="3">
    <source>
        <dbReference type="ARBA" id="ARBA00022490"/>
    </source>
</evidence>
<comment type="subcellular location">
    <subcellularLocation>
        <location evidence="1 13">Cytoplasm</location>
    </subcellularLocation>
</comment>
<dbReference type="AlphaFoldDB" id="A0A2S6G167"/>
<keyword evidence="7 13" id="KW-0949">S-adenosyl-L-methionine</keyword>
<evidence type="ECO:0000259" key="14">
    <source>
        <dbReference type="PROSITE" id="PS51918"/>
    </source>
</evidence>
<comment type="caution">
    <text evidence="13">Lacks conserved residue(s) required for the propagation of feature annotation.</text>
</comment>
<dbReference type="SFLD" id="SFLDF00275">
    <property type="entry name" value="adenosine_C2_methyltransferase"/>
    <property type="match status" value="1"/>
</dbReference>
<evidence type="ECO:0000313" key="15">
    <source>
        <dbReference type="EMBL" id="PPK49672.1"/>
    </source>
</evidence>
<dbReference type="CDD" id="cd01335">
    <property type="entry name" value="Radical_SAM"/>
    <property type="match status" value="1"/>
</dbReference>
<keyword evidence="8 13" id="KW-0819">tRNA processing</keyword>
<organism evidence="15 16">
    <name type="scientific">Clostridium algidicarnis DSM 15099</name>
    <dbReference type="NCBI Taxonomy" id="1121295"/>
    <lineage>
        <taxon>Bacteria</taxon>
        <taxon>Bacillati</taxon>
        <taxon>Bacillota</taxon>
        <taxon>Clostridia</taxon>
        <taxon>Eubacteriales</taxon>
        <taxon>Clostridiaceae</taxon>
        <taxon>Clostridium</taxon>
    </lineage>
</organism>
<gene>
    <name evidence="13" type="primary">rlmN</name>
    <name evidence="15" type="ORF">BD821_101337</name>
</gene>
<dbReference type="GO" id="GO:0070040">
    <property type="term" value="F:rRNA (adenine(2503)-C2-)-methyltransferase activity"/>
    <property type="evidence" value="ECO:0007669"/>
    <property type="project" value="UniProtKB-UniRule"/>
</dbReference>
<dbReference type="GO" id="GO:0019843">
    <property type="term" value="F:rRNA binding"/>
    <property type="evidence" value="ECO:0007669"/>
    <property type="project" value="UniProtKB-UniRule"/>
</dbReference>
<dbReference type="InterPro" id="IPR058240">
    <property type="entry name" value="rSAM_sf"/>
</dbReference>
<evidence type="ECO:0000256" key="1">
    <source>
        <dbReference type="ARBA" id="ARBA00004496"/>
    </source>
</evidence>
<feature type="active site" description="Proton acceptor" evidence="13">
    <location>
        <position position="90"/>
    </location>
</feature>
<keyword evidence="9 13" id="KW-0479">Metal-binding</keyword>
<comment type="function">
    <text evidence="13">Specifically methylates position 2 of adenine 2503 in 23S rRNA and position 2 of adenine 37 in tRNAs.</text>
</comment>
<evidence type="ECO:0000256" key="11">
    <source>
        <dbReference type="ARBA" id="ARBA00023014"/>
    </source>
</evidence>
<comment type="similarity">
    <text evidence="13">Belongs to the radical SAM superfamily. RlmN family.</text>
</comment>
<protein>
    <recommendedName>
        <fullName evidence="13">Probable dual-specificity RNA methyltransferase RlmN</fullName>
        <ecNumber evidence="13">2.1.1.192</ecNumber>
    </recommendedName>
    <alternativeName>
        <fullName evidence="13">23S rRNA (adenine(2503)-C(2))-methyltransferase</fullName>
    </alternativeName>
    <alternativeName>
        <fullName evidence="13">23S rRNA m2A2503 methyltransferase</fullName>
    </alternativeName>
    <alternativeName>
        <fullName evidence="13">Ribosomal RNA large subunit methyltransferase N</fullName>
    </alternativeName>
    <alternativeName>
        <fullName evidence="13">tRNA (adenine(37)-C(2))-methyltransferase</fullName>
    </alternativeName>
    <alternativeName>
        <fullName evidence="13">tRNA m2A37 methyltransferase</fullName>
    </alternativeName>
</protein>
<dbReference type="InterPro" id="IPR040072">
    <property type="entry name" value="Methyltransferase_A"/>
</dbReference>
<dbReference type="Gene3D" id="3.20.20.70">
    <property type="entry name" value="Aldolase class I"/>
    <property type="match status" value="1"/>
</dbReference>
<dbReference type="SMART" id="SM00729">
    <property type="entry name" value="Elp3"/>
    <property type="match status" value="1"/>
</dbReference>
<keyword evidence="10 13" id="KW-0408">Iron</keyword>
<dbReference type="RefSeq" id="WP_029453295.1">
    <property type="nucleotide sequence ID" value="NZ_PTIS01000001.1"/>
</dbReference>
<feature type="binding site" evidence="13">
    <location>
        <position position="110"/>
    </location>
    <ligand>
        <name>[4Fe-4S] cluster</name>
        <dbReference type="ChEBI" id="CHEBI:49883"/>
        <note>4Fe-4S-S-AdoMet</note>
    </ligand>
</feature>
<feature type="domain" description="Radical SAM core" evidence="14">
    <location>
        <begin position="96"/>
        <end position="326"/>
    </location>
</feature>
<keyword evidence="6 13" id="KW-0808">Transferase</keyword>
<evidence type="ECO:0000256" key="10">
    <source>
        <dbReference type="ARBA" id="ARBA00023004"/>
    </source>
</evidence>
<comment type="catalytic activity">
    <reaction evidence="13">
        <text>adenosine(37) in tRNA + 2 reduced [2Fe-2S]-[ferredoxin] + 2 S-adenosyl-L-methionine = 2-methyladenosine(37) in tRNA + 5'-deoxyadenosine + L-methionine + 2 oxidized [2Fe-2S]-[ferredoxin] + S-adenosyl-L-homocysteine</text>
        <dbReference type="Rhea" id="RHEA:43332"/>
        <dbReference type="Rhea" id="RHEA-COMP:10000"/>
        <dbReference type="Rhea" id="RHEA-COMP:10001"/>
        <dbReference type="Rhea" id="RHEA-COMP:10162"/>
        <dbReference type="Rhea" id="RHEA-COMP:10485"/>
        <dbReference type="ChEBI" id="CHEBI:17319"/>
        <dbReference type="ChEBI" id="CHEBI:33737"/>
        <dbReference type="ChEBI" id="CHEBI:33738"/>
        <dbReference type="ChEBI" id="CHEBI:57844"/>
        <dbReference type="ChEBI" id="CHEBI:57856"/>
        <dbReference type="ChEBI" id="CHEBI:59789"/>
        <dbReference type="ChEBI" id="CHEBI:74411"/>
        <dbReference type="ChEBI" id="CHEBI:74497"/>
        <dbReference type="EC" id="2.1.1.192"/>
    </reaction>
</comment>
<comment type="miscellaneous">
    <text evidence="13">Reaction proceeds by a ping-pong mechanism involving intermediate methylation of a conserved cysteine residue.</text>
</comment>
<dbReference type="PANTHER" id="PTHR30544">
    <property type="entry name" value="23S RRNA METHYLTRANSFERASE"/>
    <property type="match status" value="1"/>
</dbReference>
<feature type="binding site" evidence="13">
    <location>
        <position position="117"/>
    </location>
    <ligand>
        <name>[4Fe-4S] cluster</name>
        <dbReference type="ChEBI" id="CHEBI:49883"/>
        <note>4Fe-4S-S-AdoMet</note>
    </ligand>
</feature>
<dbReference type="SFLD" id="SFLDG01062">
    <property type="entry name" value="methyltransferase_(Class_A)"/>
    <property type="match status" value="1"/>
</dbReference>
<feature type="binding site" evidence="13">
    <location>
        <position position="189"/>
    </location>
    <ligand>
        <name>S-adenosyl-L-methionine</name>
        <dbReference type="ChEBI" id="CHEBI:59789"/>
    </ligand>
</feature>
<keyword evidence="3 13" id="KW-0963">Cytoplasm</keyword>
<dbReference type="InterPro" id="IPR013785">
    <property type="entry name" value="Aldolase_TIM"/>
</dbReference>
<dbReference type="InterPro" id="IPR006638">
    <property type="entry name" value="Elp3/MiaA/NifB-like_rSAM"/>
</dbReference>
<comment type="catalytic activity">
    <reaction evidence="13">
        <text>adenosine(2503) in 23S rRNA + 2 reduced [2Fe-2S]-[ferredoxin] + 2 S-adenosyl-L-methionine = 2-methyladenosine(2503) in 23S rRNA + 5'-deoxyadenosine + L-methionine + 2 oxidized [2Fe-2S]-[ferredoxin] + S-adenosyl-L-homocysteine</text>
        <dbReference type="Rhea" id="RHEA:42916"/>
        <dbReference type="Rhea" id="RHEA-COMP:10000"/>
        <dbReference type="Rhea" id="RHEA-COMP:10001"/>
        <dbReference type="Rhea" id="RHEA-COMP:10152"/>
        <dbReference type="Rhea" id="RHEA-COMP:10282"/>
        <dbReference type="ChEBI" id="CHEBI:17319"/>
        <dbReference type="ChEBI" id="CHEBI:33737"/>
        <dbReference type="ChEBI" id="CHEBI:33738"/>
        <dbReference type="ChEBI" id="CHEBI:57844"/>
        <dbReference type="ChEBI" id="CHEBI:57856"/>
        <dbReference type="ChEBI" id="CHEBI:59789"/>
        <dbReference type="ChEBI" id="CHEBI:74411"/>
        <dbReference type="ChEBI" id="CHEBI:74497"/>
        <dbReference type="EC" id="2.1.1.192"/>
    </reaction>
</comment>
<dbReference type="GO" id="GO:0030488">
    <property type="term" value="P:tRNA methylation"/>
    <property type="evidence" value="ECO:0007669"/>
    <property type="project" value="UniProtKB-UniRule"/>
</dbReference>
<reference evidence="15 16" key="1">
    <citation type="submission" date="2018-02" db="EMBL/GenBank/DDBJ databases">
        <title>Genomic Encyclopedia of Archaeal and Bacterial Type Strains, Phase II (KMG-II): from individual species to whole genera.</title>
        <authorList>
            <person name="Goeker M."/>
        </authorList>
    </citation>
    <scope>NUCLEOTIDE SEQUENCE [LARGE SCALE GENOMIC DNA]</scope>
    <source>
        <strain evidence="15 16">DSM 15099</strain>
    </source>
</reference>
<evidence type="ECO:0000256" key="12">
    <source>
        <dbReference type="ARBA" id="ARBA00023157"/>
    </source>
</evidence>
<evidence type="ECO:0000256" key="13">
    <source>
        <dbReference type="HAMAP-Rule" id="MF_01849"/>
    </source>
</evidence>
<feature type="binding site" evidence="13">
    <location>
        <position position="288"/>
    </location>
    <ligand>
        <name>S-adenosyl-L-methionine</name>
        <dbReference type="ChEBI" id="CHEBI:59789"/>
    </ligand>
</feature>
<dbReference type="GO" id="GO:0002935">
    <property type="term" value="F:tRNA (adenine(37)-C2)-methyltransferase activity"/>
    <property type="evidence" value="ECO:0007669"/>
    <property type="project" value="UniProtKB-UniRule"/>
</dbReference>
<comment type="caution">
    <text evidence="15">The sequence shown here is derived from an EMBL/GenBank/DDBJ whole genome shotgun (WGS) entry which is preliminary data.</text>
</comment>
<keyword evidence="11 13" id="KW-0411">Iron-sulfur</keyword>
<dbReference type="GO" id="GO:0070475">
    <property type="term" value="P:rRNA base methylation"/>
    <property type="evidence" value="ECO:0007669"/>
    <property type="project" value="UniProtKB-UniRule"/>
</dbReference>
<dbReference type="STRING" id="37659.GCA_000703125_02614"/>
<evidence type="ECO:0000256" key="6">
    <source>
        <dbReference type="ARBA" id="ARBA00022679"/>
    </source>
</evidence>
<dbReference type="GO" id="GO:0046872">
    <property type="term" value="F:metal ion binding"/>
    <property type="evidence" value="ECO:0007669"/>
    <property type="project" value="UniProtKB-KW"/>
</dbReference>